<evidence type="ECO:0000313" key="1">
    <source>
        <dbReference type="EMBL" id="AVP96511.1"/>
    </source>
</evidence>
<evidence type="ECO:0000313" key="2">
    <source>
        <dbReference type="Proteomes" id="UP000241074"/>
    </source>
</evidence>
<dbReference type="AlphaFoldDB" id="A0A2P1PNT4"/>
<proteinExistence type="predicted"/>
<dbReference type="EMBL" id="CP027860">
    <property type="protein sequence ID" value="AVP96511.1"/>
    <property type="molecule type" value="Genomic_DNA"/>
</dbReference>
<gene>
    <name evidence="1" type="ORF">C7S18_04550</name>
</gene>
<reference evidence="1 2" key="2">
    <citation type="submission" date="2018-03" db="EMBL/GenBank/DDBJ databases">
        <authorList>
            <person name="Keele B.F."/>
        </authorList>
    </citation>
    <scope>NUCLEOTIDE SEQUENCE [LARGE SCALE GENOMIC DNA]</scope>
    <source>
        <strain evidence="1 2">D13</strain>
    </source>
</reference>
<name>A0A2P1PNT4_9GAMM</name>
<dbReference type="KEGG" id="xba:C7S18_04550"/>
<reference evidence="1 2" key="1">
    <citation type="submission" date="2018-03" db="EMBL/GenBank/DDBJ databases">
        <title>Ahniella affigens gen. nov., sp. nov., a gammaproteobacterium isolated from sandy soil near a stream.</title>
        <authorList>
            <person name="Ko Y."/>
            <person name="Kim J.-H."/>
        </authorList>
    </citation>
    <scope>NUCLEOTIDE SEQUENCE [LARGE SCALE GENOMIC DNA]</scope>
    <source>
        <strain evidence="1 2">D13</strain>
    </source>
</reference>
<organism evidence="1 2">
    <name type="scientific">Ahniella affigens</name>
    <dbReference type="NCBI Taxonomy" id="2021234"/>
    <lineage>
        <taxon>Bacteria</taxon>
        <taxon>Pseudomonadati</taxon>
        <taxon>Pseudomonadota</taxon>
        <taxon>Gammaproteobacteria</taxon>
        <taxon>Lysobacterales</taxon>
        <taxon>Rhodanobacteraceae</taxon>
        <taxon>Ahniella</taxon>
    </lineage>
</organism>
<keyword evidence="2" id="KW-1185">Reference proteome</keyword>
<dbReference type="Proteomes" id="UP000241074">
    <property type="component" value="Chromosome"/>
</dbReference>
<sequence length="247" mass="27791">MAALHRSQQAQAGGLAERLFRQESDSVLAELQRRRQIAAATYRDQSLTRIAPPLLALIKCTYRIGQTGIRDDITSAVSSSDFDPNLQSTLPLAILELALQQEDGTIHPTIVTLSEHWSLRYNRLLSEPIRAADDWSIHAILPCHCELCEVLETFLKSPVKQLLEWPLAKERRMHIHRVIDASELPLIHTTKRVGSPQKLIIQKTPALFARYLANREAWQKVVELTERVTTQNGISPSHTTSPDSTSP</sequence>
<protein>
    <submittedName>
        <fullName evidence="1">Uncharacterized protein</fullName>
    </submittedName>
</protein>
<dbReference type="OrthoDB" id="9782970at2"/>
<accession>A0A2P1PNT4</accession>
<dbReference type="RefSeq" id="WP_106890439.1">
    <property type="nucleotide sequence ID" value="NZ_CP027860.1"/>
</dbReference>